<organism evidence="1">
    <name type="scientific">Magallana gigas</name>
    <name type="common">Pacific oyster</name>
    <name type="synonym">Crassostrea gigas</name>
    <dbReference type="NCBI Taxonomy" id="29159"/>
    <lineage>
        <taxon>Eukaryota</taxon>
        <taxon>Metazoa</taxon>
        <taxon>Spiralia</taxon>
        <taxon>Lophotrochozoa</taxon>
        <taxon>Mollusca</taxon>
        <taxon>Bivalvia</taxon>
        <taxon>Autobranchia</taxon>
        <taxon>Pteriomorphia</taxon>
        <taxon>Ostreida</taxon>
        <taxon>Ostreoidea</taxon>
        <taxon>Ostreidae</taxon>
        <taxon>Magallana</taxon>
    </lineage>
</organism>
<sequence>MGASTLAVLGGTYVVPRLWNPIKSMIGQGVKMIKSMIDQDVRRVKADLHYVKAPSKSETKSAFITESDLNGIGIGIGMMRRDGILVTNSGHSKFGQVCSHLNPKDERCLKEWKDHLVASLDDLMSRYTPAVAPHRYRVRFVPVVQKDSSEEERYLQCMPDSGEECETEERKRPHQLRTHLYCWCDKESLSQYSCGILATDYVIEITIKPWDPSDTRNADYSMIEAAHLTRQETKELCQQEVQSTHTLMFSIIRGKKSFALAI</sequence>
<proteinExistence type="predicted"/>
<name>K1Q787_MAGGI</name>
<reference evidence="1" key="1">
    <citation type="journal article" date="2012" name="Nature">
        <title>The oyster genome reveals stress adaptation and complexity of shell formation.</title>
        <authorList>
            <person name="Zhang G."/>
            <person name="Fang X."/>
            <person name="Guo X."/>
            <person name="Li L."/>
            <person name="Luo R."/>
            <person name="Xu F."/>
            <person name="Yang P."/>
            <person name="Zhang L."/>
            <person name="Wang X."/>
            <person name="Qi H."/>
            <person name="Xiong Z."/>
            <person name="Que H."/>
            <person name="Xie Y."/>
            <person name="Holland P.W."/>
            <person name="Paps J."/>
            <person name="Zhu Y."/>
            <person name="Wu F."/>
            <person name="Chen Y."/>
            <person name="Wang J."/>
            <person name="Peng C."/>
            <person name="Meng J."/>
            <person name="Yang L."/>
            <person name="Liu J."/>
            <person name="Wen B."/>
            <person name="Zhang N."/>
            <person name="Huang Z."/>
            <person name="Zhu Q."/>
            <person name="Feng Y."/>
            <person name="Mount A."/>
            <person name="Hedgecock D."/>
            <person name="Xu Z."/>
            <person name="Liu Y."/>
            <person name="Domazet-Loso T."/>
            <person name="Du Y."/>
            <person name="Sun X."/>
            <person name="Zhang S."/>
            <person name="Liu B."/>
            <person name="Cheng P."/>
            <person name="Jiang X."/>
            <person name="Li J."/>
            <person name="Fan D."/>
            <person name="Wang W."/>
            <person name="Fu W."/>
            <person name="Wang T."/>
            <person name="Wang B."/>
            <person name="Zhang J."/>
            <person name="Peng Z."/>
            <person name="Li Y."/>
            <person name="Li N."/>
            <person name="Wang J."/>
            <person name="Chen M."/>
            <person name="He Y."/>
            <person name="Tan F."/>
            <person name="Song X."/>
            <person name="Zheng Q."/>
            <person name="Huang R."/>
            <person name="Yang H."/>
            <person name="Du X."/>
            <person name="Chen L."/>
            <person name="Yang M."/>
            <person name="Gaffney P.M."/>
            <person name="Wang S."/>
            <person name="Luo L."/>
            <person name="She Z."/>
            <person name="Ming Y."/>
            <person name="Huang W."/>
            <person name="Zhang S."/>
            <person name="Huang B."/>
            <person name="Zhang Y."/>
            <person name="Qu T."/>
            <person name="Ni P."/>
            <person name="Miao G."/>
            <person name="Wang J."/>
            <person name="Wang Q."/>
            <person name="Steinberg C.E."/>
            <person name="Wang H."/>
            <person name="Li N."/>
            <person name="Qian L."/>
            <person name="Zhang G."/>
            <person name="Li Y."/>
            <person name="Yang H."/>
            <person name="Liu X."/>
            <person name="Wang J."/>
            <person name="Yin Y."/>
            <person name="Wang J."/>
        </authorList>
    </citation>
    <scope>NUCLEOTIDE SEQUENCE [LARGE SCALE GENOMIC DNA]</scope>
    <source>
        <strain evidence="1">05x7-T-G4-1.051#20</strain>
    </source>
</reference>
<evidence type="ECO:0000313" key="1">
    <source>
        <dbReference type="EMBL" id="EKC32592.1"/>
    </source>
</evidence>
<dbReference type="EMBL" id="JH817040">
    <property type="protein sequence ID" value="EKC32592.1"/>
    <property type="molecule type" value="Genomic_DNA"/>
</dbReference>
<accession>K1Q787</accession>
<gene>
    <name evidence="1" type="ORF">CGI_10008198</name>
</gene>
<dbReference type="InParanoid" id="K1Q787"/>
<dbReference type="AlphaFoldDB" id="K1Q787"/>
<protein>
    <submittedName>
        <fullName evidence="1">Uncharacterized protein</fullName>
    </submittedName>
</protein>
<dbReference type="HOGENOM" id="CLU_1062663_0_0_1"/>